<evidence type="ECO:0000313" key="2">
    <source>
        <dbReference type="Proteomes" id="UP000321034"/>
    </source>
</evidence>
<reference evidence="1 2" key="1">
    <citation type="submission" date="2019-08" db="EMBL/GenBank/DDBJ databases">
        <authorList>
            <person name="Dong K."/>
        </authorList>
    </citation>
    <scope>NUCLEOTIDE SEQUENCE [LARGE SCALE GENOMIC DNA]</scope>
    <source>
        <strain evidence="1 2">JCM14558</strain>
    </source>
</reference>
<keyword evidence="2" id="KW-1185">Reference proteome</keyword>
<dbReference type="RefSeq" id="WP_147895327.1">
    <property type="nucleotide sequence ID" value="NZ_BAAANR010000001.1"/>
</dbReference>
<organism evidence="1 2">
    <name type="scientific">Microbacterium hatanonis</name>
    <dbReference type="NCBI Taxonomy" id="404366"/>
    <lineage>
        <taxon>Bacteria</taxon>
        <taxon>Bacillati</taxon>
        <taxon>Actinomycetota</taxon>
        <taxon>Actinomycetes</taxon>
        <taxon>Micrococcales</taxon>
        <taxon>Microbacteriaceae</taxon>
        <taxon>Microbacterium</taxon>
    </lineage>
</organism>
<protein>
    <recommendedName>
        <fullName evidence="3">Protein-L-isoaspartate carboxylmethyltransferase</fullName>
    </recommendedName>
</protein>
<accession>A0A5C8HVN6</accession>
<dbReference type="OrthoDB" id="5023161at2"/>
<gene>
    <name evidence="1" type="ORF">FVP77_14810</name>
</gene>
<dbReference type="EMBL" id="VRSV01000002">
    <property type="protein sequence ID" value="TXK10129.1"/>
    <property type="molecule type" value="Genomic_DNA"/>
</dbReference>
<proteinExistence type="predicted"/>
<comment type="caution">
    <text evidence="1">The sequence shown here is derived from an EMBL/GenBank/DDBJ whole genome shotgun (WGS) entry which is preliminary data.</text>
</comment>
<name>A0A5C8HVN6_9MICO</name>
<evidence type="ECO:0000313" key="1">
    <source>
        <dbReference type="EMBL" id="TXK10129.1"/>
    </source>
</evidence>
<sequence>MPFRSQDTLQEWLDEFHDLGYPVSGTLKVLPQDGEDGSNTGLVAVSLHNASTVTYIQPESQGSHRWVVTLEPRENAVVLDAAGLHGLASELSIASVLCSFLQGKSQSFSD</sequence>
<dbReference type="AlphaFoldDB" id="A0A5C8HVN6"/>
<evidence type="ECO:0008006" key="3">
    <source>
        <dbReference type="Google" id="ProtNLM"/>
    </source>
</evidence>
<dbReference type="Proteomes" id="UP000321034">
    <property type="component" value="Unassembled WGS sequence"/>
</dbReference>